<reference evidence="4 5" key="1">
    <citation type="submission" date="2024-03" db="EMBL/GenBank/DDBJ databases">
        <title>Human intestinal bacterial collection.</title>
        <authorList>
            <person name="Pauvert C."/>
            <person name="Hitch T.C.A."/>
            <person name="Clavel T."/>
        </authorList>
    </citation>
    <scope>NUCLEOTIDE SEQUENCE [LARGE SCALE GENOMIC DNA]</scope>
    <source>
        <strain evidence="4 5">CLA-AA-H192</strain>
    </source>
</reference>
<dbReference type="PANTHER" id="PTHR43479">
    <property type="entry name" value="ACREF/ENVCD OPERON REPRESSOR-RELATED"/>
    <property type="match status" value="1"/>
</dbReference>
<dbReference type="InterPro" id="IPR050624">
    <property type="entry name" value="HTH-type_Tx_Regulator"/>
</dbReference>
<dbReference type="PANTHER" id="PTHR43479:SF11">
    <property type="entry name" value="ACREF_ENVCD OPERON REPRESSOR-RELATED"/>
    <property type="match status" value="1"/>
</dbReference>
<dbReference type="Pfam" id="PF00440">
    <property type="entry name" value="TetR_N"/>
    <property type="match status" value="1"/>
</dbReference>
<dbReference type="Proteomes" id="UP001491552">
    <property type="component" value="Unassembled WGS sequence"/>
</dbReference>
<dbReference type="SUPFAM" id="SSF46689">
    <property type="entry name" value="Homeodomain-like"/>
    <property type="match status" value="1"/>
</dbReference>
<keyword evidence="5" id="KW-1185">Reference proteome</keyword>
<dbReference type="InterPro" id="IPR001647">
    <property type="entry name" value="HTH_TetR"/>
</dbReference>
<accession>A0ABV1G6E1</accession>
<gene>
    <name evidence="4" type="ORF">WMO66_06940</name>
</gene>
<evidence type="ECO:0000256" key="1">
    <source>
        <dbReference type="ARBA" id="ARBA00023125"/>
    </source>
</evidence>
<protein>
    <submittedName>
        <fullName evidence="4">TetR family transcriptional regulator</fullName>
    </submittedName>
</protein>
<proteinExistence type="predicted"/>
<evidence type="ECO:0000259" key="3">
    <source>
        <dbReference type="PROSITE" id="PS50977"/>
    </source>
</evidence>
<feature type="domain" description="HTH tetR-type" evidence="3">
    <location>
        <begin position="3"/>
        <end position="63"/>
    </location>
</feature>
<dbReference type="RefSeq" id="WP_349135677.1">
    <property type="nucleotide sequence ID" value="NZ_JBBMFF010000205.1"/>
</dbReference>
<dbReference type="EMBL" id="JBBMFF010000205">
    <property type="protein sequence ID" value="MEQ2510981.1"/>
    <property type="molecule type" value="Genomic_DNA"/>
</dbReference>
<evidence type="ECO:0000256" key="2">
    <source>
        <dbReference type="PROSITE-ProRule" id="PRU00335"/>
    </source>
</evidence>
<comment type="caution">
    <text evidence="4">The sequence shown here is derived from an EMBL/GenBank/DDBJ whole genome shotgun (WGS) entry which is preliminary data.</text>
</comment>
<sequence>MPDDRKELIAAAARRLLLRRDGKKLTVTDIVNECHITRQTFYYHFEDIPDLLLWMMKRNLKRSMQEASMQSTPEESLKYLITLSLSSRLFVEKAMHAGYREELERLVTQSFNSLIERILRRWHFPPGCTREQMSLMLRYHLNAVVGLMRSWTEEDSAHIDETVRDIYRMMAASMNAFAPGGATRLPEKLKD</sequence>
<keyword evidence="1 2" id="KW-0238">DNA-binding</keyword>
<name>A0ABV1G6E1_9FIRM</name>
<feature type="DNA-binding region" description="H-T-H motif" evidence="2">
    <location>
        <begin position="26"/>
        <end position="45"/>
    </location>
</feature>
<evidence type="ECO:0000313" key="4">
    <source>
        <dbReference type="EMBL" id="MEQ2510981.1"/>
    </source>
</evidence>
<evidence type="ECO:0000313" key="5">
    <source>
        <dbReference type="Proteomes" id="UP001491552"/>
    </source>
</evidence>
<dbReference type="Gene3D" id="1.10.357.10">
    <property type="entry name" value="Tetracycline Repressor, domain 2"/>
    <property type="match status" value="1"/>
</dbReference>
<organism evidence="4 5">
    <name type="scientific">Faecousia intestinalis</name>
    <dbReference type="NCBI Taxonomy" id="3133167"/>
    <lineage>
        <taxon>Bacteria</taxon>
        <taxon>Bacillati</taxon>
        <taxon>Bacillota</taxon>
        <taxon>Clostridia</taxon>
        <taxon>Eubacteriales</taxon>
        <taxon>Oscillospiraceae</taxon>
        <taxon>Faecousia</taxon>
    </lineage>
</organism>
<dbReference type="PROSITE" id="PS50977">
    <property type="entry name" value="HTH_TETR_2"/>
    <property type="match status" value="1"/>
</dbReference>
<dbReference type="InterPro" id="IPR009057">
    <property type="entry name" value="Homeodomain-like_sf"/>
</dbReference>